<dbReference type="Gene3D" id="2.60.40.1080">
    <property type="match status" value="1"/>
</dbReference>
<dbReference type="InterPro" id="IPR008964">
    <property type="entry name" value="Invasin/intimin_cell_adhesion"/>
</dbReference>
<evidence type="ECO:0000313" key="4">
    <source>
        <dbReference type="EMBL" id="RRJ91373.1"/>
    </source>
</evidence>
<evidence type="ECO:0000256" key="1">
    <source>
        <dbReference type="ARBA" id="ARBA00022729"/>
    </source>
</evidence>
<evidence type="ECO:0000313" key="5">
    <source>
        <dbReference type="Proteomes" id="UP000271937"/>
    </source>
</evidence>
<dbReference type="Pfam" id="PF13585">
    <property type="entry name" value="CHU_C"/>
    <property type="match status" value="1"/>
</dbReference>
<reference evidence="4 5" key="1">
    <citation type="submission" date="2018-11" db="EMBL/GenBank/DDBJ databases">
        <title>Flavobacterium sp. nov., YIM 102600 draft genome.</title>
        <authorList>
            <person name="Li G."/>
            <person name="Jiang Y."/>
        </authorList>
    </citation>
    <scope>NUCLEOTIDE SEQUENCE [LARGE SCALE GENOMIC DNA]</scope>
    <source>
        <strain evidence="4 5">YIM 102600</strain>
    </source>
</reference>
<feature type="signal peptide" evidence="2">
    <location>
        <begin position="1"/>
        <end position="26"/>
    </location>
</feature>
<keyword evidence="5" id="KW-1185">Reference proteome</keyword>
<dbReference type="InterPro" id="IPR003343">
    <property type="entry name" value="Big_2"/>
</dbReference>
<feature type="domain" description="BIG2" evidence="3">
    <location>
        <begin position="1127"/>
        <end position="1183"/>
    </location>
</feature>
<dbReference type="Pfam" id="PF02368">
    <property type="entry name" value="Big_2"/>
    <property type="match status" value="1"/>
</dbReference>
<sequence>MTFTSTLRKAILLIIFSVFFSQNSFSQCFQIESILVDACDANTDTEGQNEMVRFKVGNAPINTNSMSVSWATQNLNWGGVIQNATTASKVASLNASIIAAGGCGQVLQPTGGILPANATVILVTSYNFNTTFNSFGALTETIYIIFQNSNSIGGHFGNYGNSGNNSRTLSISFGSCSDTVTYNRSLLTDQNGQNVAADGATVVFTPNGTASYINNGCVAPVQLFTVDASPSTISTCAGNPVNLTGTAQGQQSVVWSAPSGTFSNPTSLTTTFTPTLASAGTVVPVTLTATNSCGATITDIINVTVNNATTPSFNVTPVTICTGGSVPTLNTTSPNGISGTWAPAVISNTASGNYTFTPNVGQCATPVTLSVTITNSITPDFDVTPVTFCTGSAVPTLNATSPNGISGTWAPAVVSNTASGTYTFTPNTGQCATSVTLSVTIINAVTPDFNVTPLTVCTGGVVPTLNTTSSNGITGTWAPAVISNTASGTYTFTPNAGQCATSVTLSVTITNSITPDFNVIPLTVCMGGSVPTLNTTSPNGISGTWAPAVVSNSASGNYTFTPNAGQCATPVTLSVTITNVVTPNFNITPVTVCNGGSVPTLNTTSPNGISGTWAPAVVSNTASGNYTFTPNAGQCATPVTLSVTITNNITPNFNVTPLTVCAGGVVPTLNTTSPNGISGTWAPAVVSNSASGTYTFTPNAGQCATPVTLSVTITNATTPNFNVTPLTVCNGGSVPTLNTTSPNGIAGTWAPAVVSNTASGNYTFTPTAGQCATSVTLSVTITNAATPNFNVTPLTVCTGGVVPTLNTTSPNGITGTWTPAVVSNTTSGTYTFTPNAGQCATPVTLSVTITNAFTPDFNVTPVTVCTGGVVPTLNATSPNGISGTWAPAVVSNTASGNYTFTPNAGQCATPVTLSVTITNAVTPDFNVTPLTVCTGGVVPTLNTTSPNGITGTWAPAVVSNTTSGTYTFTPTAGQCATSVTLSVTITNAVTPDFNVTPLTICTGGSVPTLNTTSPNGIFGTWSSAVVSNTTSGTYIFTPTAGQCASSVTLSVTITNAVTPDFATTLSFCNGETVPTLNTNSPNGVSGTWSPASISNTTSGNYIFTPNVGQCASSVTLAVTINTVSIATIEGPNSVCVNSSIELTNTTPNGAWTSSNTAVATIDTNGNVTGISPGNAIIKYSLNNSACGSVTKTIRVNALPNPVLNDAFLCVDNQTGLVISAVNLHSGLSNTNFSFVWTLNNTVLSTTTNAHQATEPGVYNVTATNVLTGCEASATATVGTSSMGIAEATVGRDFDRNQTITVTVTGGSGNYTYQLDNGIPQTSNVFTNIREGEYEITVRDAGGCGEMTLTVYALNYPYYFTPNGDGYHDTWNIKGLSDQPNAVIYIFDRYGKLLKQLKPSPSNGWDGTYNGHALPSTDYWFKLLYQSRDGSQKEFKAHFAMKR</sequence>
<name>A0A3P3WFP7_9FLAO</name>
<dbReference type="NCBIfam" id="TIGR04131">
    <property type="entry name" value="Bac_Flav_CTERM"/>
    <property type="match status" value="1"/>
</dbReference>
<dbReference type="InterPro" id="IPR014755">
    <property type="entry name" value="Cu-Rt/internalin_Ig-like"/>
</dbReference>
<keyword evidence="1 2" id="KW-0732">Signal</keyword>
<dbReference type="InterPro" id="IPR026341">
    <property type="entry name" value="T9SS_type_B"/>
</dbReference>
<evidence type="ECO:0000256" key="2">
    <source>
        <dbReference type="SAM" id="SignalP"/>
    </source>
</evidence>
<feature type="chain" id="PRO_5018243926" description="BIG2 domain-containing protein" evidence="2">
    <location>
        <begin position="27"/>
        <end position="1442"/>
    </location>
</feature>
<dbReference type="RefSeq" id="WP_125012607.1">
    <property type="nucleotide sequence ID" value="NZ_RQVR01000008.1"/>
</dbReference>
<organism evidence="4 5">
    <name type="scientific">Flavobacterium macacae</name>
    <dbReference type="NCBI Taxonomy" id="2488993"/>
    <lineage>
        <taxon>Bacteria</taxon>
        <taxon>Pseudomonadati</taxon>
        <taxon>Bacteroidota</taxon>
        <taxon>Flavobacteriia</taxon>
        <taxon>Flavobacteriales</taxon>
        <taxon>Flavobacteriaceae</taxon>
        <taxon>Flavobacterium</taxon>
    </lineage>
</organism>
<gene>
    <name evidence="4" type="ORF">EG849_08240</name>
</gene>
<comment type="caution">
    <text evidence="4">The sequence shown here is derived from an EMBL/GenBank/DDBJ whole genome shotgun (WGS) entry which is preliminary data.</text>
</comment>
<dbReference type="Proteomes" id="UP000271937">
    <property type="component" value="Unassembled WGS sequence"/>
</dbReference>
<dbReference type="SUPFAM" id="SSF49373">
    <property type="entry name" value="Invasin/intimin cell-adhesion fragments"/>
    <property type="match status" value="1"/>
</dbReference>
<dbReference type="Gene3D" id="2.60.40.1220">
    <property type="match status" value="8"/>
</dbReference>
<accession>A0A3P3WFP7</accession>
<protein>
    <recommendedName>
        <fullName evidence="3">BIG2 domain-containing protein</fullName>
    </recommendedName>
</protein>
<dbReference type="EMBL" id="RQVR01000008">
    <property type="protein sequence ID" value="RRJ91373.1"/>
    <property type="molecule type" value="Genomic_DNA"/>
</dbReference>
<dbReference type="OrthoDB" id="1652165at2"/>
<evidence type="ECO:0000259" key="3">
    <source>
        <dbReference type="Pfam" id="PF02368"/>
    </source>
</evidence>
<proteinExistence type="predicted"/>